<name>A0ABD2JAJ7_HETSC</name>
<organism evidence="3 4">
    <name type="scientific">Heterodera schachtii</name>
    <name type="common">Sugarbeet cyst nematode worm</name>
    <name type="synonym">Tylenchus schachtii</name>
    <dbReference type="NCBI Taxonomy" id="97005"/>
    <lineage>
        <taxon>Eukaryota</taxon>
        <taxon>Metazoa</taxon>
        <taxon>Ecdysozoa</taxon>
        <taxon>Nematoda</taxon>
        <taxon>Chromadorea</taxon>
        <taxon>Rhabditida</taxon>
        <taxon>Tylenchina</taxon>
        <taxon>Tylenchomorpha</taxon>
        <taxon>Tylenchoidea</taxon>
        <taxon>Heteroderidae</taxon>
        <taxon>Heteroderinae</taxon>
        <taxon>Heterodera</taxon>
    </lineage>
</organism>
<dbReference type="PANTHER" id="PTHR45774:SF3">
    <property type="entry name" value="BTB (POZ) DOMAIN-CONTAINING 2B-RELATED"/>
    <property type="match status" value="1"/>
</dbReference>
<dbReference type="PROSITE" id="PS50144">
    <property type="entry name" value="MATH"/>
    <property type="match status" value="5"/>
</dbReference>
<dbReference type="Pfam" id="PF07707">
    <property type="entry name" value="BACK"/>
    <property type="match status" value="1"/>
</dbReference>
<feature type="domain" description="MATH" evidence="2">
    <location>
        <begin position="362"/>
        <end position="498"/>
    </location>
</feature>
<evidence type="ECO:0000259" key="1">
    <source>
        <dbReference type="PROSITE" id="PS50097"/>
    </source>
</evidence>
<reference evidence="3 4" key="1">
    <citation type="submission" date="2024-10" db="EMBL/GenBank/DDBJ databases">
        <authorList>
            <person name="Kim D."/>
        </authorList>
    </citation>
    <scope>NUCLEOTIDE SEQUENCE [LARGE SCALE GENOMIC DNA]</scope>
    <source>
        <strain evidence="3">Taebaek</strain>
    </source>
</reference>
<dbReference type="Gene3D" id="2.60.210.10">
    <property type="entry name" value="Apoptosis, Tumor Necrosis Factor Receptor Associated Protein 2, Chain A"/>
    <property type="match status" value="5"/>
</dbReference>
<dbReference type="CDD" id="cd18186">
    <property type="entry name" value="BTB_POZ_ZBTB_KLHL-like"/>
    <property type="match status" value="1"/>
</dbReference>
<comment type="caution">
    <text evidence="3">The sequence shown here is derived from an EMBL/GenBank/DDBJ whole genome shotgun (WGS) entry which is preliminary data.</text>
</comment>
<evidence type="ECO:0000313" key="4">
    <source>
        <dbReference type="Proteomes" id="UP001620645"/>
    </source>
</evidence>
<feature type="domain" description="MATH" evidence="2">
    <location>
        <begin position="673"/>
        <end position="805"/>
    </location>
</feature>
<feature type="domain" description="BTB" evidence="1">
    <location>
        <begin position="944"/>
        <end position="1019"/>
    </location>
</feature>
<dbReference type="Proteomes" id="UP001620645">
    <property type="component" value="Unassembled WGS sequence"/>
</dbReference>
<accession>A0ABD2JAJ7</accession>
<protein>
    <recommendedName>
        <fullName evidence="5">BTB domain-containing protein</fullName>
    </recommendedName>
</protein>
<proteinExistence type="predicted"/>
<dbReference type="SUPFAM" id="SSF49599">
    <property type="entry name" value="TRAF domain-like"/>
    <property type="match status" value="5"/>
</dbReference>
<dbReference type="Gene3D" id="3.30.710.10">
    <property type="entry name" value="Potassium Channel Kv1.1, Chain A"/>
    <property type="match status" value="1"/>
</dbReference>
<dbReference type="InterPro" id="IPR002083">
    <property type="entry name" value="MATH/TRAF_dom"/>
</dbReference>
<dbReference type="EMBL" id="JBICCN010000177">
    <property type="protein sequence ID" value="KAL3087503.1"/>
    <property type="molecule type" value="Genomic_DNA"/>
</dbReference>
<dbReference type="Pfam" id="PF00651">
    <property type="entry name" value="BTB"/>
    <property type="match status" value="2"/>
</dbReference>
<dbReference type="PANTHER" id="PTHR45774">
    <property type="entry name" value="BTB/POZ DOMAIN-CONTAINING"/>
    <property type="match status" value="1"/>
</dbReference>
<feature type="domain" description="MATH" evidence="2">
    <location>
        <begin position="518"/>
        <end position="653"/>
    </location>
</feature>
<dbReference type="CDD" id="cd00121">
    <property type="entry name" value="MATH"/>
    <property type="match status" value="1"/>
</dbReference>
<dbReference type="InterPro" id="IPR008974">
    <property type="entry name" value="TRAF-like"/>
</dbReference>
<evidence type="ECO:0000313" key="3">
    <source>
        <dbReference type="EMBL" id="KAL3087503.1"/>
    </source>
</evidence>
<dbReference type="PROSITE" id="PS50097">
    <property type="entry name" value="BTB"/>
    <property type="match status" value="2"/>
</dbReference>
<dbReference type="Pfam" id="PF00917">
    <property type="entry name" value="MATH"/>
    <property type="match status" value="1"/>
</dbReference>
<evidence type="ECO:0008006" key="5">
    <source>
        <dbReference type="Google" id="ProtNLM"/>
    </source>
</evidence>
<gene>
    <name evidence="3" type="ORF">niasHS_008319</name>
</gene>
<dbReference type="InterPro" id="IPR011333">
    <property type="entry name" value="SKP1/BTB/POZ_sf"/>
</dbReference>
<sequence length="1278" mass="145378">MSFSLNSTISEFTADQAPFENENLTPFEALRRVRMTELERLQKMNSEKGNEENGNKMKKAKADPLADRMKLLLSTAKFADAHFLVGQNDKKELVLAHRAILSASSDVFEAMFQKEVTENANGKIVEKVGAVLLPDVDVEAFKVMLRFIYSDDLSELNGQNAAEVLYAALKFNVIGLVKALADFPIPKLTNVFAALCFARFNDLLKDFVQHCFEYIDRNTDDLFKSEKFLQIDQNLLCDIFGRDELQISGEIPIWKAVNLIIYKKNLLCFLALRWSDSKCRQNGIECLAQNRRAMLGPALFKIRFPLLSNDAFSKIIVPSDVLSKDEVIAVYQFQALPNRRGISEGIFPMPFPTNGRISDWKKGTLLMDIEKVSEFAREKVESSRYSEKVYINGFMWKIWARIEMKNGSTDNNEKWLGIFLLCDAPAEEDSNWNCKCSATFRILSQKNWVENSTGTLCDGVLDNESNNIGFVNFISFVKLMDPINGFYNKEEGKVTLVIDVILKDEKTEKSISDQNKSNGTISMEIENLSEFAREAIWSERKSETVHIKGIPWRILAEIEMKDESTDNDQKWLGFSLLCDAPKEDENWSCKCSATFRIISQKNGTANSIGTLNDHVLDNESNNIGFVNFISFVELMDPINGFYNQNEDKVTLAIDVKVKDEKMEEFVSDPNKSNGTILMEIEKVSEFAREIFESERKSETVHIKGFQWKIWAQNDKDENTDNELNIFLLCGAPKEDKHWNCKCSGNVRIVSQKNGLLGFKKVFVDLVFDNENSWKCVKFISFAELMDPSKGLYDKKEDKVTLAIDVTVKVEKMEKFVSDPNKSNGTISMEIEKMSEFAREILGSERESETVHINGFPWKLCAKNDKDEKNDNKLYIFLLCDFPEEDKHWNCKCSGNVRIVSQKNGVLDEFVDLVFDNEHSWKCVAIISFAELMDPSKGLYDKKEDKVTLAIDVTLVPAHKGILKFASDVFEAMFRFEANKEQGENVSANCPTNVEIPDVEAAAFKVMLSFIYTEDLSELNGDNTMAVLYAVPSGVLTADEVIGVKKYHNNPNVISEGILYPLPFPSRERIRTFGTLFMDIEKVSQFALEAFGSSRYSEKLYINKMTLAIDVTTVDGPKKDKLILDQNKSNGTISMEIEKVSEFAREAICSERKSKTVHSSGLPWEIVAQINHRKEGTDNEKCLSIFLLCSAYNDENWSCKCFGTFRVVSQKSDMADYRKEFNDQLLNNRTPSRGYANVISFAELMDPSKGFYNKSKDKVTLAIDFTVEEAKTEENDNQF</sequence>
<feature type="domain" description="MATH" evidence="2">
    <location>
        <begin position="1129"/>
        <end position="1262"/>
    </location>
</feature>
<feature type="domain" description="BTB" evidence="1">
    <location>
        <begin position="79"/>
        <end position="157"/>
    </location>
</feature>
<keyword evidence="4" id="KW-1185">Reference proteome</keyword>
<dbReference type="SMART" id="SM00225">
    <property type="entry name" value="BTB"/>
    <property type="match status" value="2"/>
</dbReference>
<dbReference type="InterPro" id="IPR000210">
    <property type="entry name" value="BTB/POZ_dom"/>
</dbReference>
<dbReference type="InterPro" id="IPR011705">
    <property type="entry name" value="BACK"/>
</dbReference>
<dbReference type="AlphaFoldDB" id="A0ABD2JAJ7"/>
<dbReference type="SUPFAM" id="SSF54695">
    <property type="entry name" value="POZ domain"/>
    <property type="match status" value="2"/>
</dbReference>
<evidence type="ECO:0000259" key="2">
    <source>
        <dbReference type="PROSITE" id="PS50144"/>
    </source>
</evidence>
<dbReference type="Pfam" id="PF22486">
    <property type="entry name" value="MATH_2"/>
    <property type="match status" value="4"/>
</dbReference>
<dbReference type="SMART" id="SM00061">
    <property type="entry name" value="MATH"/>
    <property type="match status" value="5"/>
</dbReference>
<dbReference type="Gene3D" id="1.25.40.420">
    <property type="match status" value="1"/>
</dbReference>
<feature type="domain" description="MATH" evidence="2">
    <location>
        <begin position="823"/>
        <end position="952"/>
    </location>
</feature>